<dbReference type="EnsemblMetazoa" id="GPAI028309-RA">
    <property type="protein sequence ID" value="GPAI028309-PA"/>
    <property type="gene ID" value="GPAI028309"/>
</dbReference>
<protein>
    <recommendedName>
        <fullName evidence="5">MADF domain-containing protein</fullName>
    </recommendedName>
</protein>
<feature type="compositionally biased region" description="Basic and acidic residues" evidence="2">
    <location>
        <begin position="175"/>
        <end position="191"/>
    </location>
</feature>
<organism evidence="3 4">
    <name type="scientific">Glossina pallidipes</name>
    <name type="common">Tsetse fly</name>
    <dbReference type="NCBI Taxonomy" id="7398"/>
    <lineage>
        <taxon>Eukaryota</taxon>
        <taxon>Metazoa</taxon>
        <taxon>Ecdysozoa</taxon>
        <taxon>Arthropoda</taxon>
        <taxon>Hexapoda</taxon>
        <taxon>Insecta</taxon>
        <taxon>Pterygota</taxon>
        <taxon>Neoptera</taxon>
        <taxon>Endopterygota</taxon>
        <taxon>Diptera</taxon>
        <taxon>Brachycera</taxon>
        <taxon>Muscomorpha</taxon>
        <taxon>Hippoboscoidea</taxon>
        <taxon>Glossinidae</taxon>
        <taxon>Glossina</taxon>
    </lineage>
</organism>
<evidence type="ECO:0000313" key="4">
    <source>
        <dbReference type="Proteomes" id="UP000092445"/>
    </source>
</evidence>
<reference evidence="4" key="1">
    <citation type="submission" date="2014-03" db="EMBL/GenBank/DDBJ databases">
        <authorList>
            <person name="Aksoy S."/>
            <person name="Warren W."/>
            <person name="Wilson R.K."/>
        </authorList>
    </citation>
    <scope>NUCLEOTIDE SEQUENCE [LARGE SCALE GENOMIC DNA]</scope>
    <source>
        <strain evidence="4">IAEA</strain>
    </source>
</reference>
<reference evidence="3" key="2">
    <citation type="submission" date="2020-05" db="UniProtKB">
        <authorList>
            <consortium name="EnsemblMetazoa"/>
        </authorList>
    </citation>
    <scope>IDENTIFICATION</scope>
    <source>
        <strain evidence="3">IAEA</strain>
    </source>
</reference>
<dbReference type="STRING" id="7398.A0A1A9ZXN9"/>
<evidence type="ECO:0000313" key="3">
    <source>
        <dbReference type="EnsemblMetazoa" id="GPAI028309-PA"/>
    </source>
</evidence>
<evidence type="ECO:0000256" key="1">
    <source>
        <dbReference type="SAM" id="Coils"/>
    </source>
</evidence>
<feature type="compositionally biased region" description="Acidic residues" evidence="2">
    <location>
        <begin position="163"/>
        <end position="174"/>
    </location>
</feature>
<feature type="region of interest" description="Disordered" evidence="2">
    <location>
        <begin position="139"/>
        <end position="229"/>
    </location>
</feature>
<feature type="coiled-coil region" evidence="1">
    <location>
        <begin position="229"/>
        <end position="266"/>
    </location>
</feature>
<keyword evidence="4" id="KW-1185">Reference proteome</keyword>
<dbReference type="AlphaFoldDB" id="A0A1A9ZXN9"/>
<dbReference type="VEuPathDB" id="VectorBase:GPAI028309"/>
<dbReference type="Proteomes" id="UP000092445">
    <property type="component" value="Unassembled WGS sequence"/>
</dbReference>
<name>A0A1A9ZXN9_GLOPL</name>
<evidence type="ECO:0008006" key="5">
    <source>
        <dbReference type="Google" id="ProtNLM"/>
    </source>
</evidence>
<accession>A0A1A9ZXN9</accession>
<evidence type="ECO:0000256" key="2">
    <source>
        <dbReference type="SAM" id="MobiDB-lite"/>
    </source>
</evidence>
<sequence>MVFIANDIFSRLLYRYPDLWALDKRRVCWELVGRELADRLSNKLNQRVTTDDVKHKIKIVKRGLRKLDKKQGTTRTTFCAYLWYAHKLGLKHAASRLTKQLISDGKIKIEKETDIANDIDDFVDCDEGEPQVQVMDEMRREKTPQETLTKHIRSSKNLRITADSEDEEAEEEAEPEKRRVVKEQGPEDDQTRAPCIGRQVHKRVRSPDILAENEDGPSTSHNASPREKLKTMEVQNEELQRQLAAYERVEAENEELKQRLARSIYR</sequence>
<proteinExistence type="predicted"/>
<keyword evidence="1" id="KW-0175">Coiled coil</keyword>